<comment type="caution">
    <text evidence="2">The sequence shown here is derived from an EMBL/GenBank/DDBJ whole genome shotgun (WGS) entry which is preliminary data.</text>
</comment>
<feature type="transmembrane region" description="Helical" evidence="1">
    <location>
        <begin position="39"/>
        <end position="62"/>
    </location>
</feature>
<evidence type="ECO:0000256" key="1">
    <source>
        <dbReference type="SAM" id="Phobius"/>
    </source>
</evidence>
<keyword evidence="1" id="KW-1133">Transmembrane helix</keyword>
<dbReference type="EMBL" id="JBHTAJ010000076">
    <property type="protein sequence ID" value="MFC7183705.1"/>
    <property type="molecule type" value="Genomic_DNA"/>
</dbReference>
<keyword evidence="1" id="KW-0812">Transmembrane</keyword>
<evidence type="ECO:0000313" key="3">
    <source>
        <dbReference type="Proteomes" id="UP001596435"/>
    </source>
</evidence>
<reference evidence="3" key="1">
    <citation type="journal article" date="2019" name="Int. J. Syst. Evol. Microbiol.">
        <title>The Global Catalogue of Microorganisms (GCM) 10K type strain sequencing project: providing services to taxonomists for standard genome sequencing and annotation.</title>
        <authorList>
            <consortium name="The Broad Institute Genomics Platform"/>
            <consortium name="The Broad Institute Genome Sequencing Center for Infectious Disease"/>
            <person name="Wu L."/>
            <person name="Ma J."/>
        </authorList>
    </citation>
    <scope>NUCLEOTIDE SEQUENCE [LARGE SCALE GENOMIC DNA]</scope>
    <source>
        <strain evidence="3">CGMCC 1.12859</strain>
    </source>
</reference>
<keyword evidence="1" id="KW-0472">Membrane</keyword>
<sequence>MNRLAVVLLTAALVVVFALLAAAAACVLARLDGATHPTALMRAATAFAGVLTLATAITAVLAQVLA</sequence>
<accession>A0ABW2G4R9</accession>
<keyword evidence="3" id="KW-1185">Reference proteome</keyword>
<organism evidence="2 3">
    <name type="scientific">Kitasatospora paranensis</name>
    <dbReference type="NCBI Taxonomy" id="258053"/>
    <lineage>
        <taxon>Bacteria</taxon>
        <taxon>Bacillati</taxon>
        <taxon>Actinomycetota</taxon>
        <taxon>Actinomycetes</taxon>
        <taxon>Kitasatosporales</taxon>
        <taxon>Streptomycetaceae</taxon>
        <taxon>Kitasatospora</taxon>
    </lineage>
</organism>
<dbReference type="RefSeq" id="WP_345709405.1">
    <property type="nucleotide sequence ID" value="NZ_BAABKV010000001.1"/>
</dbReference>
<name>A0ABW2G4R9_9ACTN</name>
<dbReference type="PROSITE" id="PS51257">
    <property type="entry name" value="PROKAR_LIPOPROTEIN"/>
    <property type="match status" value="1"/>
</dbReference>
<protein>
    <submittedName>
        <fullName evidence="2">Uncharacterized protein</fullName>
    </submittedName>
</protein>
<proteinExistence type="predicted"/>
<gene>
    <name evidence="2" type="ORF">ACFQMG_29585</name>
</gene>
<dbReference type="Proteomes" id="UP001596435">
    <property type="component" value="Unassembled WGS sequence"/>
</dbReference>
<evidence type="ECO:0000313" key="2">
    <source>
        <dbReference type="EMBL" id="MFC7183705.1"/>
    </source>
</evidence>